<dbReference type="AlphaFoldDB" id="A0A2R5F5T9"/>
<dbReference type="Proteomes" id="UP000245081">
    <property type="component" value="Unassembled WGS sequence"/>
</dbReference>
<evidence type="ECO:0000313" key="2">
    <source>
        <dbReference type="Proteomes" id="UP000245081"/>
    </source>
</evidence>
<protein>
    <submittedName>
        <fullName evidence="1">Uncharacterized protein</fullName>
    </submittedName>
</protein>
<dbReference type="EMBL" id="BDOQ01000003">
    <property type="protein sequence ID" value="GBG13690.1"/>
    <property type="molecule type" value="Genomic_DNA"/>
</dbReference>
<accession>A0A2R5F5T9</accession>
<dbReference type="RefSeq" id="WP_109014866.1">
    <property type="nucleotide sequence ID" value="NZ_BDOQ01000003.1"/>
</dbReference>
<name>A0A2R5F5T9_9PROT</name>
<evidence type="ECO:0000313" key="1">
    <source>
        <dbReference type="EMBL" id="GBG13690.1"/>
    </source>
</evidence>
<keyword evidence="2" id="KW-1185">Reference proteome</keyword>
<organism evidence="1 2">
    <name type="scientific">Novimethylophilus kurashikiensis</name>
    <dbReference type="NCBI Taxonomy" id="1825523"/>
    <lineage>
        <taxon>Bacteria</taxon>
        <taxon>Pseudomonadati</taxon>
        <taxon>Pseudomonadota</taxon>
        <taxon>Betaproteobacteria</taxon>
        <taxon>Nitrosomonadales</taxon>
        <taxon>Methylophilaceae</taxon>
        <taxon>Novimethylophilus</taxon>
    </lineage>
</organism>
<comment type="caution">
    <text evidence="1">The sequence shown here is derived from an EMBL/GenBank/DDBJ whole genome shotgun (WGS) entry which is preliminary data.</text>
</comment>
<reference evidence="1 2" key="1">
    <citation type="journal article" date="2018" name="Environ. Microbiol.">
        <title>Isolation and genomic characterization of Novimethylophilus kurashikiensis gen. nov. sp. nov., a new lanthanide-dependent methylotrophic species of Methylophilaceae.</title>
        <authorList>
            <person name="Lv H."/>
            <person name="Sahin N."/>
            <person name="Tani A."/>
        </authorList>
    </citation>
    <scope>NUCLEOTIDE SEQUENCE [LARGE SCALE GENOMIC DNA]</scope>
    <source>
        <strain evidence="1 2">La2-4</strain>
    </source>
</reference>
<sequence>MAPKRGQKGIFAMALVLALGLAMTSWLARNTLSQSSQTLREQKTAAALTTAKAALIGWSVSNASKPGTLPCTDTTNSGSASTSGTNCTAYIGRLPWKQLGTGDLRDGDDECLWYALSPIFRNTMNVSGSNSRVNFPLNGNTQGTITLKDKNGNVLASKLAAVILAPGAPRSGQARTSTATTCGGNVTASNYLESLNGINNATGNYDAVTGALTFVVSVPTTSFNDNLIAISAEDIYGPLRKRIALELMGTSNPTYGLLWYYNKNHVYPWAANASYVQQSGSTSQYIPYGDLNFAVSALNVWLVNNQWLPLVTYSVGSDFQPGTTFPQQCGTGCLSVRGAQTQASIRVGGGSVVWTTRVCATNTLVKQCPLP</sequence>
<dbReference type="OrthoDB" id="8532329at2"/>
<proteinExistence type="predicted"/>
<gene>
    <name evidence="1" type="ORF">NMK_1241</name>
</gene>